<sequence length="399" mass="43844">MDFTFPADDDPRRIEIRAWFEANPDPSGKQIADRGLAAANWPEPWGLGADPEMMLIIESEFERAGVVMPSLHNPIAVNQCGQSLLAWGTDAQRQELLPDALSGKSQWCMLFSEPAGGSDLGALRTTARREGDHYVINGQKIWNSGADRSQIGVVIARTDPAAPKHKGLTQFIVDMNAPGITVRPIIDMTGEDNEYNEVFFEEVRVPVTRRLGEEGDGWRITMEQLQTERQSMTKPGAVWGMGPTARDLMDGLIKTGRIADPLIRDEAARLYIEGELLRLISFRHLSNKINGKPAGLEGNAGKMVASPHGQALTDLAKRSQGVAGMVYGKDVLPLPDKHFGLFDNWDYAYWFSPATTLGVGTQEILKNTIAERVLGLPRDSDPTARMPFNEIGRASPKAA</sequence>
<keyword evidence="12" id="KW-1185">Reference proteome</keyword>
<dbReference type="PANTHER" id="PTHR43292">
    <property type="entry name" value="ACYL-COA DEHYDROGENASE"/>
    <property type="match status" value="1"/>
</dbReference>
<dbReference type="Gene3D" id="2.40.110.10">
    <property type="entry name" value="Butyryl-CoA Dehydrogenase, subunit A, domain 2"/>
    <property type="match status" value="1"/>
</dbReference>
<keyword evidence="3 6" id="KW-0285">Flavoprotein</keyword>
<dbReference type="Pfam" id="PF02770">
    <property type="entry name" value="Acyl-CoA_dh_M"/>
    <property type="match status" value="1"/>
</dbReference>
<evidence type="ECO:0000313" key="12">
    <source>
        <dbReference type="Proteomes" id="UP000706039"/>
    </source>
</evidence>
<dbReference type="InterPro" id="IPR009100">
    <property type="entry name" value="AcylCoA_DH/oxidase_NM_dom_sf"/>
</dbReference>
<feature type="region of interest" description="Disordered" evidence="7">
    <location>
        <begin position="380"/>
        <end position="399"/>
    </location>
</feature>
<dbReference type="EMBL" id="JAINVV010000008">
    <property type="protein sequence ID" value="MBY8824313.1"/>
    <property type="molecule type" value="Genomic_DNA"/>
</dbReference>
<evidence type="ECO:0000256" key="7">
    <source>
        <dbReference type="SAM" id="MobiDB-lite"/>
    </source>
</evidence>
<evidence type="ECO:0000259" key="8">
    <source>
        <dbReference type="Pfam" id="PF00441"/>
    </source>
</evidence>
<dbReference type="InterPro" id="IPR052161">
    <property type="entry name" value="Mycobact_Acyl-CoA_DH"/>
</dbReference>
<dbReference type="Proteomes" id="UP000706039">
    <property type="component" value="Unassembled WGS sequence"/>
</dbReference>
<keyword evidence="4 6" id="KW-0274">FAD</keyword>
<dbReference type="Gene3D" id="1.10.540.10">
    <property type="entry name" value="Acyl-CoA dehydrogenase/oxidase, N-terminal domain"/>
    <property type="match status" value="1"/>
</dbReference>
<reference evidence="11 12" key="1">
    <citation type="submission" date="2021-08" db="EMBL/GenBank/DDBJ databases">
        <authorList>
            <person name="Tuo L."/>
        </authorList>
    </citation>
    <scope>NUCLEOTIDE SEQUENCE [LARGE SCALE GENOMIC DNA]</scope>
    <source>
        <strain evidence="11 12">JCM 31229</strain>
    </source>
</reference>
<evidence type="ECO:0000256" key="5">
    <source>
        <dbReference type="ARBA" id="ARBA00023002"/>
    </source>
</evidence>
<evidence type="ECO:0000256" key="2">
    <source>
        <dbReference type="ARBA" id="ARBA00009347"/>
    </source>
</evidence>
<dbReference type="SUPFAM" id="SSF56645">
    <property type="entry name" value="Acyl-CoA dehydrogenase NM domain-like"/>
    <property type="match status" value="1"/>
</dbReference>
<evidence type="ECO:0000313" key="11">
    <source>
        <dbReference type="EMBL" id="MBY8824313.1"/>
    </source>
</evidence>
<dbReference type="InterPro" id="IPR046373">
    <property type="entry name" value="Acyl-CoA_Oxase/DH_mid-dom_sf"/>
</dbReference>
<dbReference type="RefSeq" id="WP_222991385.1">
    <property type="nucleotide sequence ID" value="NZ_JAINVV010000008.1"/>
</dbReference>
<feature type="domain" description="Acyl-CoA oxidase/dehydrogenase middle" evidence="9">
    <location>
        <begin position="108"/>
        <end position="203"/>
    </location>
</feature>
<name>A0ABS7PSW9_9SPHN</name>
<proteinExistence type="inferred from homology"/>
<evidence type="ECO:0000256" key="4">
    <source>
        <dbReference type="ARBA" id="ARBA00022827"/>
    </source>
</evidence>
<evidence type="ECO:0000256" key="1">
    <source>
        <dbReference type="ARBA" id="ARBA00001974"/>
    </source>
</evidence>
<evidence type="ECO:0000259" key="10">
    <source>
        <dbReference type="Pfam" id="PF02771"/>
    </source>
</evidence>
<dbReference type="Pfam" id="PF00441">
    <property type="entry name" value="Acyl-CoA_dh_1"/>
    <property type="match status" value="1"/>
</dbReference>
<organism evidence="11 12">
    <name type="scientific">Sphingomonas colocasiae</name>
    <dbReference type="NCBI Taxonomy" id="1848973"/>
    <lineage>
        <taxon>Bacteria</taxon>
        <taxon>Pseudomonadati</taxon>
        <taxon>Pseudomonadota</taxon>
        <taxon>Alphaproteobacteria</taxon>
        <taxon>Sphingomonadales</taxon>
        <taxon>Sphingomonadaceae</taxon>
        <taxon>Sphingomonas</taxon>
    </lineage>
</organism>
<dbReference type="InterPro" id="IPR009075">
    <property type="entry name" value="AcylCo_DH/oxidase_C"/>
</dbReference>
<dbReference type="Gene3D" id="1.20.140.10">
    <property type="entry name" value="Butyryl-CoA Dehydrogenase, subunit A, domain 3"/>
    <property type="match status" value="1"/>
</dbReference>
<comment type="caution">
    <text evidence="11">The sequence shown here is derived from an EMBL/GenBank/DDBJ whole genome shotgun (WGS) entry which is preliminary data.</text>
</comment>
<dbReference type="InterPro" id="IPR006091">
    <property type="entry name" value="Acyl-CoA_Oxase/DH_mid-dom"/>
</dbReference>
<dbReference type="InterPro" id="IPR013786">
    <property type="entry name" value="AcylCoA_DH/ox_N"/>
</dbReference>
<evidence type="ECO:0000256" key="6">
    <source>
        <dbReference type="RuleBase" id="RU362125"/>
    </source>
</evidence>
<evidence type="ECO:0000256" key="3">
    <source>
        <dbReference type="ARBA" id="ARBA00022630"/>
    </source>
</evidence>
<dbReference type="Pfam" id="PF02771">
    <property type="entry name" value="Acyl-CoA_dh_N"/>
    <property type="match status" value="1"/>
</dbReference>
<feature type="domain" description="Acyl-CoA dehydrogenase/oxidase C-terminal" evidence="8">
    <location>
        <begin position="215"/>
        <end position="374"/>
    </location>
</feature>
<comment type="similarity">
    <text evidence="2 6">Belongs to the acyl-CoA dehydrogenase family.</text>
</comment>
<evidence type="ECO:0000259" key="9">
    <source>
        <dbReference type="Pfam" id="PF02770"/>
    </source>
</evidence>
<gene>
    <name evidence="11" type="ORF">K7G82_18560</name>
</gene>
<accession>A0ABS7PSW9</accession>
<dbReference type="InterPro" id="IPR037069">
    <property type="entry name" value="AcylCoA_DH/ox_N_sf"/>
</dbReference>
<keyword evidence="5 6" id="KW-0560">Oxidoreductase</keyword>
<feature type="domain" description="Acyl-CoA dehydrogenase/oxidase N-terminal" evidence="10">
    <location>
        <begin position="27"/>
        <end position="104"/>
    </location>
</feature>
<dbReference type="SUPFAM" id="SSF47203">
    <property type="entry name" value="Acyl-CoA dehydrogenase C-terminal domain-like"/>
    <property type="match status" value="1"/>
</dbReference>
<protein>
    <submittedName>
        <fullName evidence="11">Acyl-CoA dehydrogenase family protein</fullName>
    </submittedName>
</protein>
<dbReference type="PANTHER" id="PTHR43292:SF4">
    <property type="entry name" value="ACYL-COA DEHYDROGENASE FADE34"/>
    <property type="match status" value="1"/>
</dbReference>
<comment type="cofactor">
    <cofactor evidence="1 6">
        <name>FAD</name>
        <dbReference type="ChEBI" id="CHEBI:57692"/>
    </cofactor>
</comment>
<dbReference type="InterPro" id="IPR036250">
    <property type="entry name" value="AcylCo_DH-like_C"/>
</dbReference>